<keyword evidence="1" id="KW-0175">Coiled coil</keyword>
<dbReference type="AlphaFoldDB" id="A0A2G2VD34"/>
<sequence>MKLRLDRVLQERYEADSLEEALASTPVDLELWLGDVWYLGVAKPSIVEMHGAGFQNFRSKVYKAECWYMAAEKMDFYNLERSNTNVVDHTTHYFNKKNDPSRFRLTHETSFVSARALWVIYPSKDHKFGCLIRLFQQGDIGFHTCMFNSLLIQVRRMDKNTELDLCFGSQKSAADAIKNLTPSYGSFTTFVAKAFLQEANTSKMQMSREKENFNDLKAEINKQTNCTDSDLKRQLKESKFETKHKEGAATMVGARCITCYYMHFITIM</sequence>
<comment type="caution">
    <text evidence="2">The sequence shown here is derived from an EMBL/GenBank/DDBJ whole genome shotgun (WGS) entry which is preliminary data.</text>
</comment>
<proteinExistence type="predicted"/>
<gene>
    <name evidence="2" type="ORF">CQW23_27220</name>
</gene>
<dbReference type="EMBL" id="MLFT02000012">
    <property type="protein sequence ID" value="PHT30883.1"/>
    <property type="molecule type" value="Genomic_DNA"/>
</dbReference>
<keyword evidence="3" id="KW-1185">Reference proteome</keyword>
<protein>
    <submittedName>
        <fullName evidence="2">Uncharacterized protein</fullName>
    </submittedName>
</protein>
<dbReference type="OrthoDB" id="2018886at2759"/>
<feature type="coiled-coil region" evidence="1">
    <location>
        <begin position="196"/>
        <end position="223"/>
    </location>
</feature>
<dbReference type="PANTHER" id="PTHR35721">
    <property type="entry name" value="UREIDOGLYCOLATE HYDROLASE"/>
    <property type="match status" value="1"/>
</dbReference>
<dbReference type="PANTHER" id="PTHR35721:SF1">
    <property type="entry name" value="UREIDOGLYCOLATE HYDROLASE"/>
    <property type="match status" value="1"/>
</dbReference>
<reference evidence="3" key="2">
    <citation type="journal article" date="2017" name="J. Anim. Genet.">
        <title>Multiple reference genome sequences of hot pepper reveal the massive evolution of plant disease resistance genes by retroduplication.</title>
        <authorList>
            <person name="Kim S."/>
            <person name="Park J."/>
            <person name="Yeom S.-I."/>
            <person name="Kim Y.-M."/>
            <person name="Seo E."/>
            <person name="Kim K.-T."/>
            <person name="Kim M.-S."/>
            <person name="Lee J.M."/>
            <person name="Cheong K."/>
            <person name="Shin H.-S."/>
            <person name="Kim S.-B."/>
            <person name="Han K."/>
            <person name="Lee J."/>
            <person name="Park M."/>
            <person name="Lee H.-A."/>
            <person name="Lee H.-Y."/>
            <person name="Lee Y."/>
            <person name="Oh S."/>
            <person name="Lee J.H."/>
            <person name="Choi E."/>
            <person name="Choi E."/>
            <person name="Lee S.E."/>
            <person name="Jeon J."/>
            <person name="Kim H."/>
            <person name="Choi G."/>
            <person name="Song H."/>
            <person name="Lee J."/>
            <person name="Lee S.-C."/>
            <person name="Kwon J.-K."/>
            <person name="Lee H.-Y."/>
            <person name="Koo N."/>
            <person name="Hong Y."/>
            <person name="Kim R.W."/>
            <person name="Kang W.-H."/>
            <person name="Huh J.H."/>
            <person name="Kang B.-C."/>
            <person name="Yang T.-J."/>
            <person name="Lee Y.-H."/>
            <person name="Bennetzen J.L."/>
            <person name="Choi D."/>
        </authorList>
    </citation>
    <scope>NUCLEOTIDE SEQUENCE [LARGE SCALE GENOMIC DNA]</scope>
    <source>
        <strain evidence="3">cv. PBC81</strain>
    </source>
</reference>
<name>A0A2G2VD34_CAPBA</name>
<dbReference type="Proteomes" id="UP000224567">
    <property type="component" value="Unassembled WGS sequence"/>
</dbReference>
<evidence type="ECO:0000313" key="2">
    <source>
        <dbReference type="EMBL" id="PHT30883.1"/>
    </source>
</evidence>
<organism evidence="2 3">
    <name type="scientific">Capsicum baccatum</name>
    <name type="common">Peruvian pepper</name>
    <dbReference type="NCBI Taxonomy" id="33114"/>
    <lineage>
        <taxon>Eukaryota</taxon>
        <taxon>Viridiplantae</taxon>
        <taxon>Streptophyta</taxon>
        <taxon>Embryophyta</taxon>
        <taxon>Tracheophyta</taxon>
        <taxon>Spermatophyta</taxon>
        <taxon>Magnoliopsida</taxon>
        <taxon>eudicotyledons</taxon>
        <taxon>Gunneridae</taxon>
        <taxon>Pentapetalae</taxon>
        <taxon>asterids</taxon>
        <taxon>lamiids</taxon>
        <taxon>Solanales</taxon>
        <taxon>Solanaceae</taxon>
        <taxon>Solanoideae</taxon>
        <taxon>Capsiceae</taxon>
        <taxon>Capsicum</taxon>
    </lineage>
</organism>
<accession>A0A2G2VD34</accession>
<evidence type="ECO:0000256" key="1">
    <source>
        <dbReference type="SAM" id="Coils"/>
    </source>
</evidence>
<reference evidence="2 3" key="1">
    <citation type="journal article" date="2017" name="Genome Biol.">
        <title>New reference genome sequences of hot pepper reveal the massive evolution of plant disease-resistance genes by retroduplication.</title>
        <authorList>
            <person name="Kim S."/>
            <person name="Park J."/>
            <person name="Yeom S.I."/>
            <person name="Kim Y.M."/>
            <person name="Seo E."/>
            <person name="Kim K.T."/>
            <person name="Kim M.S."/>
            <person name="Lee J.M."/>
            <person name="Cheong K."/>
            <person name="Shin H.S."/>
            <person name="Kim S.B."/>
            <person name="Han K."/>
            <person name="Lee J."/>
            <person name="Park M."/>
            <person name="Lee H.A."/>
            <person name="Lee H.Y."/>
            <person name="Lee Y."/>
            <person name="Oh S."/>
            <person name="Lee J.H."/>
            <person name="Choi E."/>
            <person name="Choi E."/>
            <person name="Lee S.E."/>
            <person name="Jeon J."/>
            <person name="Kim H."/>
            <person name="Choi G."/>
            <person name="Song H."/>
            <person name="Lee J."/>
            <person name="Lee S.C."/>
            <person name="Kwon J.K."/>
            <person name="Lee H.Y."/>
            <person name="Koo N."/>
            <person name="Hong Y."/>
            <person name="Kim R.W."/>
            <person name="Kang W.H."/>
            <person name="Huh J.H."/>
            <person name="Kang B.C."/>
            <person name="Yang T.J."/>
            <person name="Lee Y.H."/>
            <person name="Bennetzen J.L."/>
            <person name="Choi D."/>
        </authorList>
    </citation>
    <scope>NUCLEOTIDE SEQUENCE [LARGE SCALE GENOMIC DNA]</scope>
    <source>
        <strain evidence="3">cv. PBC81</strain>
    </source>
</reference>
<evidence type="ECO:0000313" key="3">
    <source>
        <dbReference type="Proteomes" id="UP000224567"/>
    </source>
</evidence>